<accession>A0AAE1A5H6</accession>
<organism evidence="1 2">
    <name type="scientific">Elysia crispata</name>
    <name type="common">lettuce slug</name>
    <dbReference type="NCBI Taxonomy" id="231223"/>
    <lineage>
        <taxon>Eukaryota</taxon>
        <taxon>Metazoa</taxon>
        <taxon>Spiralia</taxon>
        <taxon>Lophotrochozoa</taxon>
        <taxon>Mollusca</taxon>
        <taxon>Gastropoda</taxon>
        <taxon>Heterobranchia</taxon>
        <taxon>Euthyneura</taxon>
        <taxon>Panpulmonata</taxon>
        <taxon>Sacoglossa</taxon>
        <taxon>Placobranchoidea</taxon>
        <taxon>Plakobranchidae</taxon>
        <taxon>Elysia</taxon>
    </lineage>
</organism>
<evidence type="ECO:0000313" key="1">
    <source>
        <dbReference type="EMBL" id="KAK3781565.1"/>
    </source>
</evidence>
<dbReference type="AlphaFoldDB" id="A0AAE1A5H6"/>
<name>A0AAE1A5H6_9GAST</name>
<sequence length="143" mass="15785">MSPSTHLVTVTDKMSPSTHLVTVTDKMSPSTHLVTVTDKLHIMKTYGTMGLTVLPQNAAVNRKDKLDMSVQVILWETKNVKVVKDVLVRDWDVEGLKSGCLDLQTQPYTASRLVACTWEKLPLVQASFPWLHPGSSTFGTCCA</sequence>
<keyword evidence="2" id="KW-1185">Reference proteome</keyword>
<proteinExistence type="predicted"/>
<comment type="caution">
    <text evidence="1">The sequence shown here is derived from an EMBL/GenBank/DDBJ whole genome shotgun (WGS) entry which is preliminary data.</text>
</comment>
<dbReference type="EMBL" id="JAWDGP010002623">
    <property type="protein sequence ID" value="KAK3781565.1"/>
    <property type="molecule type" value="Genomic_DNA"/>
</dbReference>
<reference evidence="1" key="1">
    <citation type="journal article" date="2023" name="G3 (Bethesda)">
        <title>A reference genome for the long-term kleptoplast-retaining sea slug Elysia crispata morphotype clarki.</title>
        <authorList>
            <person name="Eastman K.E."/>
            <person name="Pendleton A.L."/>
            <person name="Shaikh M.A."/>
            <person name="Suttiyut T."/>
            <person name="Ogas R."/>
            <person name="Tomko P."/>
            <person name="Gavelis G."/>
            <person name="Widhalm J.R."/>
            <person name="Wisecaver J.H."/>
        </authorList>
    </citation>
    <scope>NUCLEOTIDE SEQUENCE</scope>
    <source>
        <strain evidence="1">ECLA1</strain>
    </source>
</reference>
<dbReference type="Proteomes" id="UP001283361">
    <property type="component" value="Unassembled WGS sequence"/>
</dbReference>
<evidence type="ECO:0000313" key="2">
    <source>
        <dbReference type="Proteomes" id="UP001283361"/>
    </source>
</evidence>
<gene>
    <name evidence="1" type="ORF">RRG08_054904</name>
</gene>
<protein>
    <submittedName>
        <fullName evidence="1">Uncharacterized protein</fullName>
    </submittedName>
</protein>